<dbReference type="AlphaFoldDB" id="A0A9P6AT53"/>
<evidence type="ECO:0000313" key="2">
    <source>
        <dbReference type="EMBL" id="KAF9511467.1"/>
    </source>
</evidence>
<proteinExistence type="predicted"/>
<dbReference type="EMBL" id="MU129000">
    <property type="protein sequence ID" value="KAF9511467.1"/>
    <property type="molecule type" value="Genomic_DNA"/>
</dbReference>
<dbReference type="Pfam" id="PF14200">
    <property type="entry name" value="RicinB_lectin_2"/>
    <property type="match status" value="1"/>
</dbReference>
<dbReference type="OrthoDB" id="2131701at2759"/>
<dbReference type="CDD" id="cd23422">
    <property type="entry name" value="beta-trefoil_Ricin_MPL_CNL"/>
    <property type="match status" value="1"/>
</dbReference>
<dbReference type="Proteomes" id="UP000886523">
    <property type="component" value="Unassembled WGS sequence"/>
</dbReference>
<reference evidence="2" key="1">
    <citation type="journal article" date="2020" name="Nat. Commun.">
        <title>Large-scale genome sequencing of mycorrhizal fungi provides insights into the early evolution of symbiotic traits.</title>
        <authorList>
            <person name="Miyauchi S."/>
            <person name="Kiss E."/>
            <person name="Kuo A."/>
            <person name="Drula E."/>
            <person name="Kohler A."/>
            <person name="Sanchez-Garcia M."/>
            <person name="Morin E."/>
            <person name="Andreopoulos B."/>
            <person name="Barry K.W."/>
            <person name="Bonito G."/>
            <person name="Buee M."/>
            <person name="Carver A."/>
            <person name="Chen C."/>
            <person name="Cichocki N."/>
            <person name="Clum A."/>
            <person name="Culley D."/>
            <person name="Crous P.W."/>
            <person name="Fauchery L."/>
            <person name="Girlanda M."/>
            <person name="Hayes R.D."/>
            <person name="Keri Z."/>
            <person name="LaButti K."/>
            <person name="Lipzen A."/>
            <person name="Lombard V."/>
            <person name="Magnuson J."/>
            <person name="Maillard F."/>
            <person name="Murat C."/>
            <person name="Nolan M."/>
            <person name="Ohm R.A."/>
            <person name="Pangilinan J."/>
            <person name="Pereira M.F."/>
            <person name="Perotto S."/>
            <person name="Peter M."/>
            <person name="Pfister S."/>
            <person name="Riley R."/>
            <person name="Sitrit Y."/>
            <person name="Stielow J.B."/>
            <person name="Szollosi G."/>
            <person name="Zifcakova L."/>
            <person name="Stursova M."/>
            <person name="Spatafora J.W."/>
            <person name="Tedersoo L."/>
            <person name="Vaario L.M."/>
            <person name="Yamada A."/>
            <person name="Yan M."/>
            <person name="Wang P."/>
            <person name="Xu J."/>
            <person name="Bruns T."/>
            <person name="Baldrian P."/>
            <person name="Vilgalys R."/>
            <person name="Dunand C."/>
            <person name="Henrissat B."/>
            <person name="Grigoriev I.V."/>
            <person name="Hibbett D."/>
            <person name="Nagy L.G."/>
            <person name="Martin F.M."/>
        </authorList>
    </citation>
    <scope>NUCLEOTIDE SEQUENCE</scope>
    <source>
        <strain evidence="2">UP504</strain>
    </source>
</reference>
<sequence length="140" mass="15489">MDVRLGSTHVVVNANTGYALDLDTNNNKSVIAVPVNNKSNQQWTLEDAGDGYVRIKNKHGSGKYLSIGGDTQDGAHLICSPHQQTWRIIGDTEKPNHLRIFFSGTQFVVDGLYSEPGYPVNIYKNNGGQRQAWIFELVDA</sequence>
<evidence type="ECO:0000313" key="3">
    <source>
        <dbReference type="Proteomes" id="UP000886523"/>
    </source>
</evidence>
<dbReference type="SUPFAM" id="SSF50370">
    <property type="entry name" value="Ricin B-like lectins"/>
    <property type="match status" value="1"/>
</dbReference>
<dbReference type="InterPro" id="IPR035992">
    <property type="entry name" value="Ricin_B-like_lectins"/>
</dbReference>
<protein>
    <submittedName>
        <fullName evidence="2">Carbohydrate-binding module family 13 protein</fullName>
    </submittedName>
</protein>
<feature type="domain" description="Ricin B lectin" evidence="1">
    <location>
        <begin position="8"/>
        <end position="78"/>
    </location>
</feature>
<dbReference type="InterPro" id="IPR000772">
    <property type="entry name" value="Ricin_B_lectin"/>
</dbReference>
<evidence type="ECO:0000259" key="1">
    <source>
        <dbReference type="Pfam" id="PF14200"/>
    </source>
</evidence>
<organism evidence="2 3">
    <name type="scientific">Hydnum rufescens UP504</name>
    <dbReference type="NCBI Taxonomy" id="1448309"/>
    <lineage>
        <taxon>Eukaryota</taxon>
        <taxon>Fungi</taxon>
        <taxon>Dikarya</taxon>
        <taxon>Basidiomycota</taxon>
        <taxon>Agaricomycotina</taxon>
        <taxon>Agaricomycetes</taxon>
        <taxon>Cantharellales</taxon>
        <taxon>Hydnaceae</taxon>
        <taxon>Hydnum</taxon>
    </lineage>
</organism>
<accession>A0A9P6AT53</accession>
<dbReference type="PROSITE" id="PS50231">
    <property type="entry name" value="RICIN_B_LECTIN"/>
    <property type="match status" value="1"/>
</dbReference>
<comment type="caution">
    <text evidence="2">The sequence shown here is derived from an EMBL/GenBank/DDBJ whole genome shotgun (WGS) entry which is preliminary data.</text>
</comment>
<dbReference type="Gene3D" id="2.80.10.50">
    <property type="match status" value="1"/>
</dbReference>
<name>A0A9P6AT53_9AGAM</name>
<gene>
    <name evidence="2" type="ORF">BS47DRAFT_1346798</name>
</gene>
<keyword evidence="3" id="KW-1185">Reference proteome</keyword>